<dbReference type="GO" id="GO:0017004">
    <property type="term" value="P:cytochrome complex assembly"/>
    <property type="evidence" value="ECO:0007669"/>
    <property type="project" value="UniProtKB-KW"/>
</dbReference>
<feature type="transmembrane region" description="Helical" evidence="6">
    <location>
        <begin position="301"/>
        <end position="329"/>
    </location>
</feature>
<dbReference type="Pfam" id="PF02683">
    <property type="entry name" value="DsbD_TM"/>
    <property type="match status" value="1"/>
</dbReference>
<feature type="transmembrane region" description="Helical" evidence="6">
    <location>
        <begin position="259"/>
        <end position="280"/>
    </location>
</feature>
<keyword evidence="3" id="KW-0201">Cytochrome c-type biogenesis</keyword>
<keyword evidence="4 6" id="KW-1133">Transmembrane helix</keyword>
<evidence type="ECO:0000256" key="1">
    <source>
        <dbReference type="ARBA" id="ARBA00004141"/>
    </source>
</evidence>
<feature type="transmembrane region" description="Helical" evidence="6">
    <location>
        <begin position="179"/>
        <end position="204"/>
    </location>
</feature>
<dbReference type="InterPro" id="IPR003834">
    <property type="entry name" value="Cyt_c_assmbl_TM_dom"/>
</dbReference>
<dbReference type="Proteomes" id="UP000284531">
    <property type="component" value="Unassembled WGS sequence"/>
</dbReference>
<feature type="transmembrane region" description="Helical" evidence="6">
    <location>
        <begin position="409"/>
        <end position="432"/>
    </location>
</feature>
<proteinExistence type="predicted"/>
<keyword evidence="5 6" id="KW-0472">Membrane</keyword>
<dbReference type="GO" id="GO:0016020">
    <property type="term" value="C:membrane"/>
    <property type="evidence" value="ECO:0007669"/>
    <property type="project" value="UniProtKB-SubCell"/>
</dbReference>
<dbReference type="PANTHER" id="PTHR32234">
    <property type="entry name" value="THIOL:DISULFIDE INTERCHANGE PROTEIN DSBD"/>
    <property type="match status" value="1"/>
</dbReference>
<evidence type="ECO:0000259" key="8">
    <source>
        <dbReference type="Pfam" id="PF11412"/>
    </source>
</evidence>
<gene>
    <name evidence="9" type="ORF">BXY64_1381</name>
</gene>
<feature type="domain" description="Thiol:disulfide interchange protein DsbD N-terminal" evidence="8">
    <location>
        <begin position="40"/>
        <end position="151"/>
    </location>
</feature>
<evidence type="ECO:0000256" key="4">
    <source>
        <dbReference type="ARBA" id="ARBA00022989"/>
    </source>
</evidence>
<dbReference type="OrthoDB" id="9811036at2"/>
<organism evidence="9 10">
    <name type="scientific">Marinifilum flexuosum</name>
    <dbReference type="NCBI Taxonomy" id="1117708"/>
    <lineage>
        <taxon>Bacteria</taxon>
        <taxon>Pseudomonadati</taxon>
        <taxon>Bacteroidota</taxon>
        <taxon>Bacteroidia</taxon>
        <taxon>Marinilabiliales</taxon>
        <taxon>Marinifilaceae</taxon>
    </lineage>
</organism>
<dbReference type="AlphaFoldDB" id="A0A419X9F5"/>
<dbReference type="GO" id="GO:0045454">
    <property type="term" value="P:cell redox homeostasis"/>
    <property type="evidence" value="ECO:0007669"/>
    <property type="project" value="TreeGrafter"/>
</dbReference>
<protein>
    <submittedName>
        <fullName evidence="9">Thiol:disulfide interchange protein DsbD</fullName>
    </submittedName>
</protein>
<dbReference type="Gene3D" id="3.40.30.10">
    <property type="entry name" value="Glutaredoxin"/>
    <property type="match status" value="1"/>
</dbReference>
<dbReference type="InterPro" id="IPR036249">
    <property type="entry name" value="Thioredoxin-like_sf"/>
</dbReference>
<feature type="transmembrane region" description="Helical" evidence="6">
    <location>
        <begin position="225"/>
        <end position="247"/>
    </location>
</feature>
<accession>A0A419X9F5</accession>
<dbReference type="InterPro" id="IPR036929">
    <property type="entry name" value="DsbDN_sf"/>
</dbReference>
<evidence type="ECO:0000256" key="3">
    <source>
        <dbReference type="ARBA" id="ARBA00022748"/>
    </source>
</evidence>
<dbReference type="Pfam" id="PF11412">
    <property type="entry name" value="DsbD_N"/>
    <property type="match status" value="1"/>
</dbReference>
<feature type="transmembrane region" description="Helical" evidence="6">
    <location>
        <begin position="371"/>
        <end position="389"/>
    </location>
</feature>
<feature type="transmembrane region" description="Helical" evidence="6">
    <location>
        <begin position="444"/>
        <end position="466"/>
    </location>
</feature>
<name>A0A419X9F5_9BACT</name>
<evidence type="ECO:0000256" key="2">
    <source>
        <dbReference type="ARBA" id="ARBA00022692"/>
    </source>
</evidence>
<keyword evidence="2 6" id="KW-0812">Transmembrane</keyword>
<dbReference type="GO" id="GO:0015035">
    <property type="term" value="F:protein-disulfide reductase activity"/>
    <property type="evidence" value="ECO:0007669"/>
    <property type="project" value="TreeGrafter"/>
</dbReference>
<evidence type="ECO:0000313" key="9">
    <source>
        <dbReference type="EMBL" id="RKE04361.1"/>
    </source>
</evidence>
<evidence type="ECO:0000313" key="10">
    <source>
        <dbReference type="Proteomes" id="UP000284531"/>
    </source>
</evidence>
<evidence type="ECO:0000256" key="5">
    <source>
        <dbReference type="ARBA" id="ARBA00023136"/>
    </source>
</evidence>
<dbReference type="SUPFAM" id="SSF52833">
    <property type="entry name" value="Thioredoxin-like"/>
    <property type="match status" value="1"/>
</dbReference>
<evidence type="ECO:0000259" key="7">
    <source>
        <dbReference type="Pfam" id="PF02683"/>
    </source>
</evidence>
<dbReference type="InterPro" id="IPR028250">
    <property type="entry name" value="DsbDN"/>
</dbReference>
<keyword evidence="10" id="KW-1185">Reference proteome</keyword>
<feature type="transmembrane region" description="Helical" evidence="6">
    <location>
        <begin position="335"/>
        <end position="359"/>
    </location>
</feature>
<dbReference type="RefSeq" id="WP_120239779.1">
    <property type="nucleotide sequence ID" value="NZ_RAPQ01000008.1"/>
</dbReference>
<dbReference type="PANTHER" id="PTHR32234:SF0">
    <property type="entry name" value="THIOL:DISULFIDE INTERCHANGE PROTEIN DSBD"/>
    <property type="match status" value="1"/>
</dbReference>
<feature type="domain" description="Cytochrome C biogenesis protein transmembrane" evidence="7">
    <location>
        <begin position="180"/>
        <end position="392"/>
    </location>
</feature>
<reference evidence="9 10" key="1">
    <citation type="submission" date="2018-09" db="EMBL/GenBank/DDBJ databases">
        <title>Genomic Encyclopedia of Archaeal and Bacterial Type Strains, Phase II (KMG-II): from individual species to whole genera.</title>
        <authorList>
            <person name="Goeker M."/>
        </authorList>
    </citation>
    <scope>NUCLEOTIDE SEQUENCE [LARGE SCALE GENOMIC DNA]</scope>
    <source>
        <strain evidence="9 10">DSM 21950</strain>
    </source>
</reference>
<comment type="subcellular location">
    <subcellularLocation>
        <location evidence="1">Membrane</location>
        <topology evidence="1">Multi-pass membrane protein</topology>
    </subcellularLocation>
</comment>
<evidence type="ECO:0000256" key="6">
    <source>
        <dbReference type="SAM" id="Phobius"/>
    </source>
</evidence>
<dbReference type="EMBL" id="RAPQ01000008">
    <property type="protein sequence ID" value="RKE04361.1"/>
    <property type="molecule type" value="Genomic_DNA"/>
</dbReference>
<dbReference type="Pfam" id="PF13899">
    <property type="entry name" value="Thioredoxin_7"/>
    <property type="match status" value="1"/>
</dbReference>
<comment type="caution">
    <text evidence="9">The sequence shown here is derived from an EMBL/GenBank/DDBJ whole genome shotgun (WGS) entry which is preliminary data.</text>
</comment>
<dbReference type="Gene3D" id="2.60.40.1250">
    <property type="entry name" value="Thiol:disulfide interchange protein DsbD, N-terminal domain"/>
    <property type="match status" value="1"/>
</dbReference>
<sequence>MKGKITILAILMMVFSGLSFGQMIEPTKWKVEFSKKDVKVGDELDVVFKATIDKTWHVYSNDFDADLGPILITFEFAANSSYERVGEVKPVNAHKKYDEVWDGEVSYFENEGELRQTIKVKELPLHVAGTFEYQTCSDETGQCVMGDDEFDLKIGEAKEKATVAVASSDSNDKESKKGLWAIFIAAFVGGLLAIVTPCVFPMIPMTVSYFMHSGGGNKAKGRMNAFFYGFSIIAIYTVIGTILAVVMGPDFANFLSTHWVPNILFFLIFVIFAFSFFGMFEITMPSWMVNKSVANEDKGGFMGSFFMAFTLVLVSFSCTGPIVGSILVASAGGEVLMPIIGMLGFSLAFALPFTLFAIFPGWLNNLPKSGGWLNSVKVVLGFLELALGLKFLSVADQTYHWGILDREVYIAIWIVIFTLLGFYLLGKLMFAHDSPLKSISVPRLMLAIASFSFVVYMIPGMFGAPLKMLSGFTPPQATHDFNLSQIVRDNAGGGSVHKASHKAKYADFLHLPHGLEGYFDYDEALEASKREGKPIFVDFTGHGCVNCREMEANVWSDPAVLKRLQEDFIIVALYVDDKKKLPEEEWYVSEYDGKKKKTIGKQNADLQIRKYNVNAQPYYVLLDGEGNDLTTPTAYDLDVNKFVKFLDEGKANFKKKVTAQNNK</sequence>